<keyword evidence="5" id="KW-0808">Transferase</keyword>
<evidence type="ECO:0000256" key="1">
    <source>
        <dbReference type="ARBA" id="ARBA00004123"/>
    </source>
</evidence>
<feature type="compositionally biased region" description="Polar residues" evidence="10">
    <location>
        <begin position="208"/>
        <end position="228"/>
    </location>
</feature>
<organism evidence="13 14">
    <name type="scientific">Arthrobotrys flagrans</name>
    <name type="common">Nematode-trapping fungus</name>
    <name type="synonym">Trichothecium flagrans</name>
    <dbReference type="NCBI Taxonomy" id="97331"/>
    <lineage>
        <taxon>Eukaryota</taxon>
        <taxon>Fungi</taxon>
        <taxon>Dikarya</taxon>
        <taxon>Ascomycota</taxon>
        <taxon>Pezizomycotina</taxon>
        <taxon>Orbiliomycetes</taxon>
        <taxon>Orbiliales</taxon>
        <taxon>Orbiliaceae</taxon>
        <taxon>Arthrobotrys</taxon>
    </lineage>
</organism>
<dbReference type="EMBL" id="SAEB01000012">
    <property type="protein sequence ID" value="RVD80526.1"/>
    <property type="molecule type" value="Genomic_DNA"/>
</dbReference>
<dbReference type="InterPro" id="IPR029063">
    <property type="entry name" value="SAM-dependent_MTases_sf"/>
</dbReference>
<evidence type="ECO:0000313" key="14">
    <source>
        <dbReference type="Proteomes" id="UP000283090"/>
    </source>
</evidence>
<dbReference type="EC" id="2.1.1.220" evidence="2"/>
<feature type="region of interest" description="Disordered" evidence="10">
    <location>
        <begin position="396"/>
        <end position="455"/>
    </location>
</feature>
<dbReference type="InterPro" id="IPR014816">
    <property type="entry name" value="tRNA_MeTrfase_Gcd14"/>
</dbReference>
<evidence type="ECO:0000256" key="8">
    <source>
        <dbReference type="ARBA" id="ARBA00023242"/>
    </source>
</evidence>
<dbReference type="RefSeq" id="XP_067486070.1">
    <property type="nucleotide sequence ID" value="XM_067638153.1"/>
</dbReference>
<evidence type="ECO:0000256" key="5">
    <source>
        <dbReference type="ARBA" id="ARBA00022679"/>
    </source>
</evidence>
<dbReference type="Pfam" id="PF08704">
    <property type="entry name" value="GCD14"/>
    <property type="match status" value="2"/>
</dbReference>
<feature type="compositionally biased region" description="Basic and acidic residues" evidence="10">
    <location>
        <begin position="532"/>
        <end position="549"/>
    </location>
</feature>
<dbReference type="Gene3D" id="3.40.50.1820">
    <property type="entry name" value="alpha/beta hydrolase"/>
    <property type="match status" value="1"/>
</dbReference>
<feature type="compositionally biased region" description="Acidic residues" evidence="10">
    <location>
        <begin position="418"/>
        <end position="451"/>
    </location>
</feature>
<feature type="region of interest" description="Disordered" evidence="10">
    <location>
        <begin position="500"/>
        <end position="578"/>
    </location>
</feature>
<feature type="domain" description="tRNA (adenine(58)-N(1))-methyltransferase catalytic subunit TRM61 C-terminal" evidence="12">
    <location>
        <begin position="118"/>
        <end position="179"/>
    </location>
</feature>
<dbReference type="AlphaFoldDB" id="A0A436ZNV5"/>
<feature type="compositionally biased region" description="Polar residues" evidence="10">
    <location>
        <begin position="86"/>
        <end position="95"/>
    </location>
</feature>
<reference evidence="13 14" key="1">
    <citation type="submission" date="2019-01" db="EMBL/GenBank/DDBJ databases">
        <title>Intercellular communication is required for trap formation in the nematode-trapping fungus Duddingtonia flagrans.</title>
        <authorList>
            <person name="Youssar L."/>
            <person name="Wernet V."/>
            <person name="Hensel N."/>
            <person name="Hildebrandt H.-G."/>
            <person name="Fischer R."/>
        </authorList>
    </citation>
    <scope>NUCLEOTIDE SEQUENCE [LARGE SCALE GENOMIC DNA]</scope>
    <source>
        <strain evidence="13 14">CBS H-5679</strain>
    </source>
</reference>
<protein>
    <recommendedName>
        <fullName evidence="3">tRNA (adenine(58)-N(1))-methyltransferase catalytic subunit TRM61</fullName>
        <ecNumber evidence="2">2.1.1.220</ecNumber>
    </recommendedName>
    <alternativeName>
        <fullName evidence="9">tRNA(m1A58)-methyltransferase subunit TRM61</fullName>
    </alternativeName>
</protein>
<dbReference type="GO" id="GO:0005634">
    <property type="term" value="C:nucleus"/>
    <property type="evidence" value="ECO:0007669"/>
    <property type="project" value="UniProtKB-SubCell"/>
</dbReference>
<keyword evidence="4" id="KW-0489">Methyltransferase</keyword>
<evidence type="ECO:0000256" key="6">
    <source>
        <dbReference type="ARBA" id="ARBA00022691"/>
    </source>
</evidence>
<dbReference type="PANTHER" id="PTHR12133">
    <property type="entry name" value="TRNA (ADENINE(58)-N(1))-METHYLTRANSFERASE"/>
    <property type="match status" value="1"/>
</dbReference>
<keyword evidence="6" id="KW-0949">S-adenosyl-L-methionine</keyword>
<evidence type="ECO:0000256" key="9">
    <source>
        <dbReference type="ARBA" id="ARBA00033309"/>
    </source>
</evidence>
<dbReference type="Gene3D" id="3.10.330.20">
    <property type="match status" value="1"/>
</dbReference>
<dbReference type="GO" id="GO:0031515">
    <property type="term" value="C:tRNA (m1A) methyltransferase complex"/>
    <property type="evidence" value="ECO:0007669"/>
    <property type="project" value="InterPro"/>
</dbReference>
<dbReference type="InterPro" id="IPR003140">
    <property type="entry name" value="PLipase/COase/thioEstase"/>
</dbReference>
<name>A0A436ZNV5_ARTFL</name>
<dbReference type="GO" id="GO:0160107">
    <property type="term" value="F:tRNA (adenine(58)-N1)-methyltransferase activity"/>
    <property type="evidence" value="ECO:0007669"/>
    <property type="project" value="UniProtKB-EC"/>
</dbReference>
<dbReference type="PROSITE" id="PS51620">
    <property type="entry name" value="SAM_TRM61"/>
    <property type="match status" value="1"/>
</dbReference>
<dbReference type="Proteomes" id="UP000283090">
    <property type="component" value="Unassembled WGS sequence"/>
</dbReference>
<feature type="compositionally biased region" description="Basic residues" evidence="10">
    <location>
        <begin position="396"/>
        <end position="413"/>
    </location>
</feature>
<dbReference type="SUPFAM" id="SSF53335">
    <property type="entry name" value="S-adenosyl-L-methionine-dependent methyltransferases"/>
    <property type="match status" value="1"/>
</dbReference>
<evidence type="ECO:0000256" key="3">
    <source>
        <dbReference type="ARBA" id="ARBA00015963"/>
    </source>
</evidence>
<evidence type="ECO:0000256" key="2">
    <source>
        <dbReference type="ARBA" id="ARBA00012796"/>
    </source>
</evidence>
<evidence type="ECO:0000259" key="11">
    <source>
        <dbReference type="Pfam" id="PF02230"/>
    </source>
</evidence>
<keyword evidence="14" id="KW-1185">Reference proteome</keyword>
<evidence type="ECO:0000259" key="12">
    <source>
        <dbReference type="Pfam" id="PF08704"/>
    </source>
</evidence>
<evidence type="ECO:0000256" key="7">
    <source>
        <dbReference type="ARBA" id="ARBA00022694"/>
    </source>
</evidence>
<dbReference type="SUPFAM" id="SSF53474">
    <property type="entry name" value="alpha/beta-Hydrolases"/>
    <property type="match status" value="1"/>
</dbReference>
<dbReference type="InterPro" id="IPR029058">
    <property type="entry name" value="AB_hydrolase_fold"/>
</dbReference>
<keyword evidence="8" id="KW-0539">Nucleus</keyword>
<dbReference type="STRING" id="97331.A0A436ZNV5"/>
<feature type="compositionally biased region" description="Low complexity" evidence="10">
    <location>
        <begin position="65"/>
        <end position="75"/>
    </location>
</feature>
<dbReference type="InterPro" id="IPR049470">
    <property type="entry name" value="TRM61_C"/>
</dbReference>
<feature type="region of interest" description="Disordered" evidence="10">
    <location>
        <begin position="1"/>
        <end position="44"/>
    </location>
</feature>
<proteinExistence type="predicted"/>
<dbReference type="OrthoDB" id="1925287at2759"/>
<dbReference type="GO" id="GO:0016787">
    <property type="term" value="F:hydrolase activity"/>
    <property type="evidence" value="ECO:0007669"/>
    <property type="project" value="InterPro"/>
</dbReference>
<sequence length="857" mass="93735">MAAVVPQTGSQSVSSASTSSTTGKTITFADSSFLPGPNSSSKIVPNSRAIAHLTRDVLQSVLVQPTPSSSSTSTPEPVANLKRKQPSGSSLNTRFGSFPHPSLLVPAGSQVRSASGTGFIHILRPTPELWTLSLPHRTQVVYTPDSSYILHRLRVRPGSRIIEAGAGSGSFTHASARAVYNGIHESPVTQNVPTGQKDGAMKGGEEGGTSNASDPIPSGGNTQTPAVLSDSQGRVLSFEFHADRASILRHELRQHGLHQIVTVTNRDVCASGFSLPDPELDIGGNTYATAVFLDLPAPWLAIPHLTRENGSLSQTKAVRICCFSPCLEQALRTIAVLREQGWVEEDLVEVAHKRLEVRRMGPNGREIGAKSRSQGDDDIKVASVEDSVSKLKKQLWHRKAKQARQRERLAKRRKLDEDGNEEVQDDDSDVDMDANDDEEIEEAPGTAEEENGNGRLHLFNQGRVLVRTEPELKTHTSYLVFAVLPLPWTEEDEIAAKAKYTLPPRPAPQVNPKTGKDYTSGAKAPKPSADGKLSKTQEKKLRKAQEKAAKSASESNQTSKTEETDTTNPPTTPPHQSTIIFLHGRGDSGNNVAPFLLYPPLNSSYTSASLKNTEITLRQLLPHTKFVFPTASRRRIQQLRNEVFFNQWFDIDSSNITDYDDEGQCEGILESTDYVHRLIREEVEAGIPEEKIVIMGLSQGCATGAIATMRYPGRLGGFVGMSGWLPFITQVEKILNEENGNATTVLEYIGKRLGSEREVRREDVKEMVKTPVFIGHGVHDEKILVKCGERLRDVMKGVGFEEVVWATYRSGHWRCDDELVHIAAWLGVKGFGVEGLEMFIGNNVGSLGAQGVSYSKN</sequence>
<dbReference type="Gene3D" id="3.40.50.150">
    <property type="entry name" value="Vaccinia Virus protein VP39"/>
    <property type="match status" value="1"/>
</dbReference>
<dbReference type="VEuPathDB" id="FungiDB:DFL_008422"/>
<comment type="subcellular location">
    <subcellularLocation>
        <location evidence="1">Nucleus</location>
    </subcellularLocation>
</comment>
<dbReference type="PANTHER" id="PTHR12133:SF2">
    <property type="entry name" value="TRNA (ADENINE(58)-N(1))-METHYLTRANSFERASE CATALYTIC SUBUNIT TRMT61A"/>
    <property type="match status" value="1"/>
</dbReference>
<feature type="domain" description="tRNA (adenine(58)-N(1))-methyltransferase catalytic subunit TRM61 C-terminal" evidence="12">
    <location>
        <begin position="232"/>
        <end position="483"/>
    </location>
</feature>
<evidence type="ECO:0000256" key="10">
    <source>
        <dbReference type="SAM" id="MobiDB-lite"/>
    </source>
</evidence>
<evidence type="ECO:0000313" key="13">
    <source>
        <dbReference type="EMBL" id="RVD80526.1"/>
    </source>
</evidence>
<accession>A0A436ZNV5</accession>
<dbReference type="GO" id="GO:0030488">
    <property type="term" value="P:tRNA methylation"/>
    <property type="evidence" value="ECO:0007669"/>
    <property type="project" value="InterPro"/>
</dbReference>
<feature type="domain" description="Phospholipase/carboxylesterase/thioesterase" evidence="11">
    <location>
        <begin position="573"/>
        <end position="739"/>
    </location>
</feature>
<feature type="region of interest" description="Disordered" evidence="10">
    <location>
        <begin position="186"/>
        <end position="228"/>
    </location>
</feature>
<evidence type="ECO:0000256" key="4">
    <source>
        <dbReference type="ARBA" id="ARBA00022603"/>
    </source>
</evidence>
<feature type="compositionally biased region" description="Low complexity" evidence="10">
    <location>
        <begin position="8"/>
        <end position="27"/>
    </location>
</feature>
<dbReference type="GeneID" id="93590733"/>
<feature type="region of interest" description="Disordered" evidence="10">
    <location>
        <begin position="63"/>
        <end position="95"/>
    </location>
</feature>
<gene>
    <name evidence="13" type="ORF">DFL_008422</name>
</gene>
<comment type="caution">
    <text evidence="13">The sequence shown here is derived from an EMBL/GenBank/DDBJ whole genome shotgun (WGS) entry which is preliminary data.</text>
</comment>
<keyword evidence="7" id="KW-0819">tRNA processing</keyword>
<dbReference type="Pfam" id="PF02230">
    <property type="entry name" value="Abhydrolase_2"/>
    <property type="match status" value="1"/>
</dbReference>